<name>A0A3L5TUX6_MYTGA</name>
<dbReference type="CDD" id="cd00063">
    <property type="entry name" value="FN3"/>
    <property type="match status" value="2"/>
</dbReference>
<evidence type="ECO:0000313" key="4">
    <source>
        <dbReference type="Proteomes" id="UP000266721"/>
    </source>
</evidence>
<accession>A0A3L5TUX6</accession>
<dbReference type="InterPro" id="IPR036116">
    <property type="entry name" value="FN3_sf"/>
</dbReference>
<evidence type="ECO:0000313" key="3">
    <source>
        <dbReference type="EMBL" id="OPL33759.1"/>
    </source>
</evidence>
<reference evidence="3 4" key="1">
    <citation type="journal article" date="2016" name="PLoS ONE">
        <title>A First Insight into the Genome of the Filter-Feeder Mussel Mytilus galloprovincialis.</title>
        <authorList>
            <person name="Murgarella M."/>
            <person name="Puiu D."/>
            <person name="Novoa B."/>
            <person name="Figueras A."/>
            <person name="Posada D."/>
            <person name="Canchaya C."/>
        </authorList>
    </citation>
    <scope>NUCLEOTIDE SEQUENCE [LARGE SCALE GENOMIC DNA]</scope>
    <source>
        <tissue evidence="3">Muscle</tissue>
    </source>
</reference>
<organism evidence="3 4">
    <name type="scientific">Mytilus galloprovincialis</name>
    <name type="common">Mediterranean mussel</name>
    <dbReference type="NCBI Taxonomy" id="29158"/>
    <lineage>
        <taxon>Eukaryota</taxon>
        <taxon>Metazoa</taxon>
        <taxon>Spiralia</taxon>
        <taxon>Lophotrochozoa</taxon>
        <taxon>Mollusca</taxon>
        <taxon>Bivalvia</taxon>
        <taxon>Autobranchia</taxon>
        <taxon>Pteriomorphia</taxon>
        <taxon>Mytilida</taxon>
        <taxon>Mytiloidea</taxon>
        <taxon>Mytilidae</taxon>
        <taxon>Mytilinae</taxon>
        <taxon>Mytilus</taxon>
    </lineage>
</organism>
<feature type="non-terminal residue" evidence="3">
    <location>
        <position position="1"/>
    </location>
</feature>
<gene>
    <name evidence="3" type="ORF">AM593_09313</name>
</gene>
<dbReference type="InterPro" id="IPR013783">
    <property type="entry name" value="Ig-like_fold"/>
</dbReference>
<dbReference type="InterPro" id="IPR003961">
    <property type="entry name" value="FN3_dom"/>
</dbReference>
<dbReference type="EMBL" id="KV581612">
    <property type="protein sequence ID" value="OPL33759.1"/>
    <property type="molecule type" value="Genomic_DNA"/>
</dbReference>
<dbReference type="SMR" id="A0A3L5TUX6"/>
<proteinExistence type="predicted"/>
<dbReference type="PROSITE" id="PS50853">
    <property type="entry name" value="FN3"/>
    <property type="match status" value="2"/>
</dbReference>
<dbReference type="AlphaFoldDB" id="A0A3L5TUX6"/>
<keyword evidence="4" id="KW-1185">Reference proteome</keyword>
<evidence type="ECO:0000256" key="1">
    <source>
        <dbReference type="ARBA" id="ARBA00022737"/>
    </source>
</evidence>
<dbReference type="PANTHER" id="PTHR46708">
    <property type="entry name" value="TENASCIN"/>
    <property type="match status" value="1"/>
</dbReference>
<feature type="domain" description="Fibronectin type-III" evidence="2">
    <location>
        <begin position="44"/>
        <end position="142"/>
    </location>
</feature>
<dbReference type="SMART" id="SM00060">
    <property type="entry name" value="FN3"/>
    <property type="match status" value="2"/>
</dbReference>
<dbReference type="Gene3D" id="2.60.40.10">
    <property type="entry name" value="Immunoglobulins"/>
    <property type="match status" value="2"/>
</dbReference>
<protein>
    <recommendedName>
        <fullName evidence="2">Fibronectin type-III domain-containing protein</fullName>
    </recommendedName>
</protein>
<dbReference type="Pfam" id="PF00041">
    <property type="entry name" value="fn3"/>
    <property type="match status" value="2"/>
</dbReference>
<feature type="domain" description="Fibronectin type-III" evidence="2">
    <location>
        <begin position="143"/>
        <end position="241"/>
    </location>
</feature>
<keyword evidence="1" id="KW-0677">Repeat</keyword>
<dbReference type="SUPFAM" id="SSF49265">
    <property type="entry name" value="Fibronectin type III"/>
    <property type="match status" value="1"/>
</dbReference>
<feature type="non-terminal residue" evidence="3">
    <location>
        <position position="255"/>
    </location>
</feature>
<sequence length="255" mass="29859">MFSTAPHCQSLDYPHLIHATSRIGVFSIIIVMLPIRRRNQFLSTPKKLDIVACTDCSVTIEWFIAVPDECISYELDHRIKGTDDWSTVTFLSKDVLEGEDERCMYTLQNLLPKTYYEFKMRSVYKDAKSHYSESMTKQTLKMAPIKLDIVDCTDCSVTVVWFNDVPDECLSYELDHRPQGTDNWSTNRFLSEDVLEWEDGRRTYTLKNLLPKTYYEFKMRSVYEVAKSHYSESMTKQTLKMETEIREQAASNEIK</sequence>
<dbReference type="Proteomes" id="UP000266721">
    <property type="component" value="Unassembled WGS sequence"/>
</dbReference>
<dbReference type="PANTHER" id="PTHR46708:SF2">
    <property type="entry name" value="FIBRONECTIN TYPE-III DOMAIN-CONTAINING PROTEIN"/>
    <property type="match status" value="1"/>
</dbReference>
<evidence type="ECO:0000259" key="2">
    <source>
        <dbReference type="PROSITE" id="PS50853"/>
    </source>
</evidence>
<dbReference type="InterPro" id="IPR050991">
    <property type="entry name" value="ECM_Regulatory_Proteins"/>
</dbReference>
<comment type="caution">
    <text evidence="3">The sequence shown here is derived from an EMBL/GenBank/DDBJ whole genome shotgun (WGS) entry which is preliminary data.</text>
</comment>